<dbReference type="AlphaFoldDB" id="A0AAN8IPQ9"/>
<dbReference type="Proteomes" id="UP001331761">
    <property type="component" value="Unassembled WGS sequence"/>
</dbReference>
<dbReference type="EMBL" id="WIXE01008999">
    <property type="protein sequence ID" value="KAK5978798.1"/>
    <property type="molecule type" value="Genomic_DNA"/>
</dbReference>
<proteinExistence type="predicted"/>
<gene>
    <name evidence="2" type="ORF">GCK32_001189</name>
</gene>
<name>A0AAN8IPQ9_TRICO</name>
<protein>
    <submittedName>
        <fullName evidence="2">Uncharacterized protein</fullName>
    </submittedName>
</protein>
<keyword evidence="1" id="KW-1133">Transmembrane helix</keyword>
<keyword evidence="1" id="KW-0472">Membrane</keyword>
<sequence>MKLVEEMCLQKNLIFRSFAMYRYRIRLGLCSAFTCGAFFVIITYIGRPPGDVLVNHYVNEEYNRETLLELVVYLYGRSRLLDIICYDHITYVEIRDEIVEVNGRKEIRRGAKKDNKLLTYVYLKIPEKLTKNSLDTSNWEVDVYRKPRRYQGGIIDELLASGILSPTSKSNARVLMLGLEGILYTYLHHTFPEIKEKFLKSFKYARVQHVGGTTNYILTFTRFKH</sequence>
<feature type="transmembrane region" description="Helical" evidence="1">
    <location>
        <begin position="25"/>
        <end position="46"/>
    </location>
</feature>
<accession>A0AAN8IPQ9</accession>
<evidence type="ECO:0000256" key="1">
    <source>
        <dbReference type="SAM" id="Phobius"/>
    </source>
</evidence>
<evidence type="ECO:0000313" key="3">
    <source>
        <dbReference type="Proteomes" id="UP001331761"/>
    </source>
</evidence>
<organism evidence="2 3">
    <name type="scientific">Trichostrongylus colubriformis</name>
    <name type="common">Black scour worm</name>
    <dbReference type="NCBI Taxonomy" id="6319"/>
    <lineage>
        <taxon>Eukaryota</taxon>
        <taxon>Metazoa</taxon>
        <taxon>Ecdysozoa</taxon>
        <taxon>Nematoda</taxon>
        <taxon>Chromadorea</taxon>
        <taxon>Rhabditida</taxon>
        <taxon>Rhabditina</taxon>
        <taxon>Rhabditomorpha</taxon>
        <taxon>Strongyloidea</taxon>
        <taxon>Trichostrongylidae</taxon>
        <taxon>Trichostrongylus</taxon>
    </lineage>
</organism>
<comment type="caution">
    <text evidence="2">The sequence shown here is derived from an EMBL/GenBank/DDBJ whole genome shotgun (WGS) entry which is preliminary data.</text>
</comment>
<keyword evidence="3" id="KW-1185">Reference proteome</keyword>
<reference evidence="2 3" key="1">
    <citation type="submission" date="2019-10" db="EMBL/GenBank/DDBJ databases">
        <title>Assembly and Annotation for the nematode Trichostrongylus colubriformis.</title>
        <authorList>
            <person name="Martin J."/>
        </authorList>
    </citation>
    <scope>NUCLEOTIDE SEQUENCE [LARGE SCALE GENOMIC DNA]</scope>
    <source>
        <strain evidence="2">G859</strain>
        <tissue evidence="2">Whole worm</tissue>
    </source>
</reference>
<keyword evidence="1" id="KW-0812">Transmembrane</keyword>
<evidence type="ECO:0000313" key="2">
    <source>
        <dbReference type="EMBL" id="KAK5978798.1"/>
    </source>
</evidence>